<dbReference type="Pfam" id="PF02621">
    <property type="entry name" value="VitK2_biosynth"/>
    <property type="match status" value="1"/>
</dbReference>
<evidence type="ECO:0000313" key="5">
    <source>
        <dbReference type="EMBL" id="USF23423.1"/>
    </source>
</evidence>
<dbReference type="SUPFAM" id="SSF53850">
    <property type="entry name" value="Periplasmic binding protein-like II"/>
    <property type="match status" value="1"/>
</dbReference>
<reference evidence="5" key="1">
    <citation type="journal article" date="2014" name="Genome Announc.">
        <title>Draft genome sequences of the altered schaedler flora, a defined bacterial community from gnotobiotic mice.</title>
        <authorList>
            <person name="Wannemuehler M.J."/>
            <person name="Overstreet A.M."/>
            <person name="Ward D.V."/>
            <person name="Phillips G.J."/>
        </authorList>
    </citation>
    <scope>NUCLEOTIDE SEQUENCE</scope>
    <source>
        <strain evidence="5">ASF457</strain>
    </source>
</reference>
<proteinExistence type="inferred from homology"/>
<comment type="function">
    <text evidence="4">Catalyzes the dehydration of chorismate into 3-[(1-carboxyvinyl)oxy]benzoate, a step in the biosynthesis of menaquinone (MK, vitamin K2).</text>
</comment>
<sequence>MLKIGFMDYANVYPIFHYLLQDNNLEFIKGFPADLNKLMRNGEIDLSPVSSIEFARRHNLYMVHNRICISSIGAVKSVNIYSKFKAEDLDGRKIYFTKESNTSTVLCRIVLEKFYNVKPVYVDDENTADAKLLIGDKALFSYYNSDSKYIIDLGAEWYKFTNLPFVFALWTINKQALNDAYFNTLKDNITYYASLFPKDIAVLSPKYLERGYTIEQLADYWDTIKYDITDEHKKGLSLFYKLAYEIGETEDNGADYIDAAFIK</sequence>
<organism evidence="5 6">
    <name type="scientific">Mucispirillum schaedleri ASF457</name>
    <dbReference type="NCBI Taxonomy" id="1379858"/>
    <lineage>
        <taxon>Bacteria</taxon>
        <taxon>Pseudomonadati</taxon>
        <taxon>Deferribacterota</taxon>
        <taxon>Deferribacteres</taxon>
        <taxon>Deferribacterales</taxon>
        <taxon>Mucispirillaceae</taxon>
        <taxon>Mucispirillum</taxon>
    </lineage>
</organism>
<dbReference type="HAMAP" id="MF_00995">
    <property type="entry name" value="MqnA"/>
    <property type="match status" value="1"/>
</dbReference>
<evidence type="ECO:0000313" key="6">
    <source>
        <dbReference type="Proteomes" id="UP000017429"/>
    </source>
</evidence>
<name>V2Q9T9_9BACT</name>
<dbReference type="eggNOG" id="COG1427">
    <property type="taxonomic scope" value="Bacteria"/>
</dbReference>
<comment type="similarity">
    <text evidence="4">Belongs to the MqnA/MqnD family. MqnA subfamily.</text>
</comment>
<evidence type="ECO:0000256" key="4">
    <source>
        <dbReference type="HAMAP-Rule" id="MF_00995"/>
    </source>
</evidence>
<comment type="catalytic activity">
    <reaction evidence="4">
        <text>chorismate = 3-[(1-carboxyvinyl)-oxy]benzoate + H2O</text>
        <dbReference type="Rhea" id="RHEA:40051"/>
        <dbReference type="ChEBI" id="CHEBI:15377"/>
        <dbReference type="ChEBI" id="CHEBI:29748"/>
        <dbReference type="ChEBI" id="CHEBI:76981"/>
        <dbReference type="EC" id="4.2.1.151"/>
    </reaction>
</comment>
<dbReference type="KEGG" id="msch:N508_000483"/>
<keyword evidence="6" id="KW-1185">Reference proteome</keyword>
<dbReference type="InterPro" id="IPR030868">
    <property type="entry name" value="MqnA"/>
</dbReference>
<dbReference type="GO" id="GO:0016836">
    <property type="term" value="F:hydro-lyase activity"/>
    <property type="evidence" value="ECO:0007669"/>
    <property type="project" value="UniProtKB-UniRule"/>
</dbReference>
<dbReference type="CDD" id="cd13634">
    <property type="entry name" value="PBP2_Sco4506"/>
    <property type="match status" value="1"/>
</dbReference>
<dbReference type="EMBL" id="CP097562">
    <property type="protein sequence ID" value="USF23423.1"/>
    <property type="molecule type" value="Genomic_DNA"/>
</dbReference>
<accession>V2Q9T9</accession>
<evidence type="ECO:0000256" key="3">
    <source>
        <dbReference type="ARBA" id="ARBA00023239"/>
    </source>
</evidence>
<evidence type="ECO:0000256" key="2">
    <source>
        <dbReference type="ARBA" id="ARBA00022428"/>
    </source>
</evidence>
<dbReference type="GO" id="GO:0009234">
    <property type="term" value="P:menaquinone biosynthetic process"/>
    <property type="evidence" value="ECO:0007669"/>
    <property type="project" value="UniProtKB-UniRule"/>
</dbReference>
<dbReference type="Proteomes" id="UP000017429">
    <property type="component" value="Chromosome"/>
</dbReference>
<dbReference type="Gene3D" id="3.40.190.10">
    <property type="entry name" value="Periplasmic binding protein-like II"/>
    <property type="match status" value="2"/>
</dbReference>
<keyword evidence="3 4" id="KW-0456">Lyase</keyword>
<dbReference type="InterPro" id="IPR003773">
    <property type="entry name" value="Menaquinone_biosynth"/>
</dbReference>
<reference evidence="5" key="3">
    <citation type="submission" date="2022-06" db="EMBL/GenBank/DDBJ databases">
        <title>Resources to Facilitate Use of the Altered Schaedler Flora (ASF) Mouse Model to Study Microbiome Function.</title>
        <authorList>
            <person name="Proctor A."/>
            <person name="Parvinroo S."/>
            <person name="Richie T."/>
            <person name="Jia X."/>
            <person name="Lee S.T.M."/>
            <person name="Karp P.D."/>
            <person name="Paley S."/>
            <person name="Kostic A.D."/>
            <person name="Pierre J.F."/>
            <person name="Wannemuehler M.J."/>
            <person name="Phillips G.J."/>
        </authorList>
    </citation>
    <scope>NUCLEOTIDE SEQUENCE</scope>
    <source>
        <strain evidence="5">ASF457</strain>
    </source>
</reference>
<reference evidence="5" key="2">
    <citation type="submission" date="2022-05" db="EMBL/GenBank/DDBJ databases">
        <authorList>
            <person name="Proctor A.L."/>
            <person name="Phillips G.J."/>
            <person name="Wannemuehler M.J."/>
        </authorList>
    </citation>
    <scope>NUCLEOTIDE SEQUENCE</scope>
    <source>
        <strain evidence="5">ASF457</strain>
    </source>
</reference>
<gene>
    <name evidence="4 5" type="primary">mqnA</name>
    <name evidence="5" type="ORF">N508_000483</name>
</gene>
<comment type="pathway">
    <text evidence="1 4">Quinol/quinone metabolism; menaquinone biosynthesis.</text>
</comment>
<dbReference type="RefSeq" id="WP_023276490.1">
    <property type="nucleotide sequence ID" value="NZ_CP097562.1"/>
</dbReference>
<dbReference type="AlphaFoldDB" id="V2Q9T9"/>
<dbReference type="EC" id="4.2.1.151" evidence="4"/>
<evidence type="ECO:0000256" key="1">
    <source>
        <dbReference type="ARBA" id="ARBA00004863"/>
    </source>
</evidence>
<dbReference type="OrthoDB" id="9810112at2"/>
<dbReference type="PANTHER" id="PTHR37690:SF1">
    <property type="entry name" value="CHORISMATE DEHYDRATASE"/>
    <property type="match status" value="1"/>
</dbReference>
<protein>
    <recommendedName>
        <fullName evidence="4">Chorismate dehydratase</fullName>
        <ecNumber evidence="4">4.2.1.151</ecNumber>
    </recommendedName>
    <alternativeName>
        <fullName evidence="4">Menaquinone biosynthetic enzyme MqnA</fullName>
    </alternativeName>
</protein>
<keyword evidence="2 4" id="KW-0474">Menaquinone biosynthesis</keyword>
<dbReference type="PANTHER" id="PTHR37690">
    <property type="entry name" value="CHORISMATE DEHYDRATASE"/>
    <property type="match status" value="1"/>
</dbReference>